<name>A0A8J5D4T2_CHIOP</name>
<dbReference type="Proteomes" id="UP000770661">
    <property type="component" value="Unassembled WGS sequence"/>
</dbReference>
<dbReference type="EMBL" id="JACEEZ010001151">
    <property type="protein sequence ID" value="KAG0729452.1"/>
    <property type="molecule type" value="Genomic_DNA"/>
</dbReference>
<keyword evidence="3" id="KW-1185">Reference proteome</keyword>
<accession>A0A8J5D4T2</accession>
<feature type="compositionally biased region" description="Polar residues" evidence="1">
    <location>
        <begin position="1"/>
        <end position="18"/>
    </location>
</feature>
<sequence length="108" mass="12147">MSQVNGLVNSFKPTSGMEQNPPEYPRNRILSGRVLVNKSLVVTGRVGRERLVKLEAKQVVLLIAEHMFTSERLLSPRATIEAWTLRGVQRSKGWPATASEYHCTIRSD</sequence>
<evidence type="ECO:0000313" key="3">
    <source>
        <dbReference type="Proteomes" id="UP000770661"/>
    </source>
</evidence>
<dbReference type="AlphaFoldDB" id="A0A8J5D4T2"/>
<comment type="caution">
    <text evidence="2">The sequence shown here is derived from an EMBL/GenBank/DDBJ whole genome shotgun (WGS) entry which is preliminary data.</text>
</comment>
<feature type="region of interest" description="Disordered" evidence="1">
    <location>
        <begin position="1"/>
        <end position="25"/>
    </location>
</feature>
<proteinExistence type="predicted"/>
<reference evidence="2" key="1">
    <citation type="submission" date="2020-07" db="EMBL/GenBank/DDBJ databases">
        <title>The High-quality genome of the commercially important snow crab, Chionoecetes opilio.</title>
        <authorList>
            <person name="Jeong J.-H."/>
            <person name="Ryu S."/>
        </authorList>
    </citation>
    <scope>NUCLEOTIDE SEQUENCE</scope>
    <source>
        <strain evidence="2">MADBK_172401_WGS</strain>
        <tissue evidence="2">Digestive gland</tissue>
    </source>
</reference>
<gene>
    <name evidence="2" type="ORF">GWK47_030294</name>
</gene>
<evidence type="ECO:0000313" key="2">
    <source>
        <dbReference type="EMBL" id="KAG0729452.1"/>
    </source>
</evidence>
<organism evidence="2 3">
    <name type="scientific">Chionoecetes opilio</name>
    <name type="common">Atlantic snow crab</name>
    <name type="synonym">Cancer opilio</name>
    <dbReference type="NCBI Taxonomy" id="41210"/>
    <lineage>
        <taxon>Eukaryota</taxon>
        <taxon>Metazoa</taxon>
        <taxon>Ecdysozoa</taxon>
        <taxon>Arthropoda</taxon>
        <taxon>Crustacea</taxon>
        <taxon>Multicrustacea</taxon>
        <taxon>Malacostraca</taxon>
        <taxon>Eumalacostraca</taxon>
        <taxon>Eucarida</taxon>
        <taxon>Decapoda</taxon>
        <taxon>Pleocyemata</taxon>
        <taxon>Brachyura</taxon>
        <taxon>Eubrachyura</taxon>
        <taxon>Majoidea</taxon>
        <taxon>Majidae</taxon>
        <taxon>Chionoecetes</taxon>
    </lineage>
</organism>
<protein>
    <submittedName>
        <fullName evidence="2">Uncharacterized protein</fullName>
    </submittedName>
</protein>
<evidence type="ECO:0000256" key="1">
    <source>
        <dbReference type="SAM" id="MobiDB-lite"/>
    </source>
</evidence>